<dbReference type="Pfam" id="PF02894">
    <property type="entry name" value="GFO_IDH_MocA_C"/>
    <property type="match status" value="1"/>
</dbReference>
<dbReference type="GO" id="GO:0016491">
    <property type="term" value="F:oxidoreductase activity"/>
    <property type="evidence" value="ECO:0007669"/>
    <property type="project" value="UniProtKB-KW"/>
</dbReference>
<dbReference type="Gene3D" id="3.30.360.10">
    <property type="entry name" value="Dihydrodipicolinate Reductase, domain 2"/>
    <property type="match status" value="1"/>
</dbReference>
<dbReference type="AlphaFoldDB" id="A0A1V6C9P5"/>
<evidence type="ECO:0000313" key="3">
    <source>
        <dbReference type="EMBL" id="OQB73589.1"/>
    </source>
</evidence>
<dbReference type="Pfam" id="PF01408">
    <property type="entry name" value="GFO_IDH_MocA"/>
    <property type="match status" value="1"/>
</dbReference>
<evidence type="ECO:0000259" key="2">
    <source>
        <dbReference type="Pfam" id="PF02894"/>
    </source>
</evidence>
<dbReference type="SUPFAM" id="SSF55347">
    <property type="entry name" value="Glyceraldehyde-3-phosphate dehydrogenase-like, C-terminal domain"/>
    <property type="match status" value="1"/>
</dbReference>
<dbReference type="InterPro" id="IPR000683">
    <property type="entry name" value="Gfo/Idh/MocA-like_OxRdtase_N"/>
</dbReference>
<gene>
    <name evidence="3" type="primary">yteT_4</name>
    <name evidence="3" type="ORF">BWX89_00891</name>
</gene>
<dbReference type="PANTHER" id="PTHR43708">
    <property type="entry name" value="CONSERVED EXPRESSED OXIDOREDUCTASE (EUROFUNG)"/>
    <property type="match status" value="1"/>
</dbReference>
<comment type="caution">
    <text evidence="3">The sequence shown here is derived from an EMBL/GenBank/DDBJ whole genome shotgun (WGS) entry which is preliminary data.</text>
</comment>
<accession>A0A1V6C9P5</accession>
<dbReference type="InterPro" id="IPR051317">
    <property type="entry name" value="Gfo/Idh/MocA_oxidoreduct"/>
</dbReference>
<feature type="domain" description="Gfo/Idh/MocA-like oxidoreductase N-terminal" evidence="1">
    <location>
        <begin position="5"/>
        <end position="124"/>
    </location>
</feature>
<dbReference type="InterPro" id="IPR004104">
    <property type="entry name" value="Gfo/Idh/MocA-like_OxRdtase_C"/>
</dbReference>
<dbReference type="PANTHER" id="PTHR43708:SF8">
    <property type="entry name" value="OXIDOREDUCTASE"/>
    <property type="match status" value="1"/>
</dbReference>
<dbReference type="GO" id="GO:0000166">
    <property type="term" value="F:nucleotide binding"/>
    <property type="evidence" value="ECO:0007669"/>
    <property type="project" value="InterPro"/>
</dbReference>
<name>A0A1V6C9P5_UNCT6</name>
<dbReference type="EMBL" id="MWDQ01000074">
    <property type="protein sequence ID" value="OQB73589.1"/>
    <property type="molecule type" value="Genomic_DNA"/>
</dbReference>
<dbReference type="EC" id="1.-.-.-" evidence="3"/>
<sequence length="395" mass="44551">MNKKLKIGVIGAGGRGRLAHLAHKPEEGVELIAGVDMNKKVLEEFKEKFPDSFVSTDYRELLKIKDIDAVFVTTPDFLHEEHALAAIEAGKAVYLEKPMTITIDGCDKILKRAKEKNVKIYVGHNMRHFSTITMMRNLINSGVIGDVKAGWCRHFVAYGGDAYFKDWHAERAKSTGLLLQKGAHDIDVLHWLCGGYTKRVVAFGGLTLYDKIKDRHSPEERGDASFRIENWPPLTQKQLNPIIDVEDISMMLMELDNGVFCSYQQCHYTPDGWRNYTIIGTHGRIENFGDGPGDSVIKVWHQRSGYNPYGDIQYFVPPASGSHGGSDPSIVDEFIRFVRDDTQIRISPVEARNSVAAGYMATMSLRDRGTPMDIPPVPQEIIDYYNRFVIKKQSN</sequence>
<feature type="domain" description="Gfo/Idh/MocA-like oxidoreductase C-terminal" evidence="2">
    <location>
        <begin position="136"/>
        <end position="369"/>
    </location>
</feature>
<dbReference type="SUPFAM" id="SSF51735">
    <property type="entry name" value="NAD(P)-binding Rossmann-fold domains"/>
    <property type="match status" value="1"/>
</dbReference>
<dbReference type="Proteomes" id="UP000485562">
    <property type="component" value="Unassembled WGS sequence"/>
</dbReference>
<protein>
    <submittedName>
        <fullName evidence="3">Oxidoreductase YteT</fullName>
        <ecNumber evidence="3">1.-.-.-</ecNumber>
    </submittedName>
</protein>
<proteinExistence type="predicted"/>
<organism evidence="3">
    <name type="scientific">candidate division TA06 bacterium ADurb.Bin131</name>
    <dbReference type="NCBI Taxonomy" id="1852827"/>
    <lineage>
        <taxon>Bacteria</taxon>
        <taxon>Bacteria division TA06</taxon>
    </lineage>
</organism>
<dbReference type="Gene3D" id="3.40.50.720">
    <property type="entry name" value="NAD(P)-binding Rossmann-like Domain"/>
    <property type="match status" value="1"/>
</dbReference>
<evidence type="ECO:0000259" key="1">
    <source>
        <dbReference type="Pfam" id="PF01408"/>
    </source>
</evidence>
<dbReference type="InterPro" id="IPR036291">
    <property type="entry name" value="NAD(P)-bd_dom_sf"/>
</dbReference>
<keyword evidence="3" id="KW-0560">Oxidoreductase</keyword>
<reference evidence="3" key="1">
    <citation type="submission" date="2017-02" db="EMBL/GenBank/DDBJ databases">
        <title>Delving into the versatile metabolic prowess of the omnipresent phylum Bacteroidetes.</title>
        <authorList>
            <person name="Nobu M.K."/>
            <person name="Mei R."/>
            <person name="Narihiro T."/>
            <person name="Kuroda K."/>
            <person name="Liu W.-T."/>
        </authorList>
    </citation>
    <scope>NUCLEOTIDE SEQUENCE</scope>
    <source>
        <strain evidence="3">ADurb.Bin131</strain>
    </source>
</reference>